<name>A0A1M4MY27_9RHOB</name>
<dbReference type="Proteomes" id="UP000184085">
    <property type="component" value="Unassembled WGS sequence"/>
</dbReference>
<dbReference type="EMBL" id="FMJB01000033">
    <property type="protein sequence ID" value="SCM66635.1"/>
    <property type="molecule type" value="Genomic_DNA"/>
</dbReference>
<evidence type="ECO:0000313" key="2">
    <source>
        <dbReference type="Proteomes" id="UP000184085"/>
    </source>
</evidence>
<keyword evidence="2" id="KW-1185">Reference proteome</keyword>
<dbReference type="PANTHER" id="PTHR34290:SF2">
    <property type="entry name" value="OS04G0668800 PROTEIN"/>
    <property type="match status" value="1"/>
</dbReference>
<dbReference type="InterPro" id="IPR044691">
    <property type="entry name" value="DCC1_Trx"/>
</dbReference>
<accession>A0A1M4MY27</accession>
<sequence>MPTPAAPNETLTVYFDGSCPLCTAEINHYKRQKGAERLNFVDVSQEGANPGPDLSPRDAMRRFHVRRADGALVYGARGFVAIWQVLPRWRWAARIGSLPGVPTVMEVGYRLFLPVRPLLSKIASRLGARPANECGCGC</sequence>
<dbReference type="PANTHER" id="PTHR34290">
    <property type="entry name" value="SI:CH73-390P7.2"/>
    <property type="match status" value="1"/>
</dbReference>
<dbReference type="AlphaFoldDB" id="A0A1M4MY27"/>
<evidence type="ECO:0008006" key="3">
    <source>
        <dbReference type="Google" id="ProtNLM"/>
    </source>
</evidence>
<dbReference type="Pfam" id="PF04134">
    <property type="entry name" value="DCC1-like"/>
    <property type="match status" value="1"/>
</dbReference>
<gene>
    <name evidence="1" type="ORF">KARMA_0814</name>
</gene>
<dbReference type="GO" id="GO:0015035">
    <property type="term" value="F:protein-disulfide reductase activity"/>
    <property type="evidence" value="ECO:0007669"/>
    <property type="project" value="InterPro"/>
</dbReference>
<dbReference type="InterPro" id="IPR007263">
    <property type="entry name" value="DCC1-like"/>
</dbReference>
<evidence type="ECO:0000313" key="1">
    <source>
        <dbReference type="EMBL" id="SCM66635.1"/>
    </source>
</evidence>
<protein>
    <recommendedName>
        <fullName evidence="3">Thiol-disulfide oxidoreductase</fullName>
    </recommendedName>
</protein>
<proteinExistence type="predicted"/>
<reference evidence="2" key="1">
    <citation type="submission" date="2016-09" db="EMBL/GenBank/DDBJ databases">
        <authorList>
            <person name="Wibberg D."/>
        </authorList>
    </citation>
    <scope>NUCLEOTIDE SEQUENCE [LARGE SCALE GENOMIC DNA]</scope>
</reference>
<organism evidence="1 2">
    <name type="scientific">Donghicola eburneus</name>
    <dbReference type="NCBI Taxonomy" id="393278"/>
    <lineage>
        <taxon>Bacteria</taxon>
        <taxon>Pseudomonadati</taxon>
        <taxon>Pseudomonadota</taxon>
        <taxon>Alphaproteobacteria</taxon>
        <taxon>Rhodobacterales</taxon>
        <taxon>Roseobacteraceae</taxon>
        <taxon>Donghicola</taxon>
    </lineage>
</organism>